<organism evidence="1 2">
    <name type="scientific">Chaenocephalus aceratus</name>
    <name type="common">Blackfin icefish</name>
    <name type="synonym">Chaenichthys aceratus</name>
    <dbReference type="NCBI Taxonomy" id="36190"/>
    <lineage>
        <taxon>Eukaryota</taxon>
        <taxon>Metazoa</taxon>
        <taxon>Chordata</taxon>
        <taxon>Craniata</taxon>
        <taxon>Vertebrata</taxon>
        <taxon>Euteleostomi</taxon>
        <taxon>Actinopterygii</taxon>
        <taxon>Neopterygii</taxon>
        <taxon>Teleostei</taxon>
        <taxon>Neoteleostei</taxon>
        <taxon>Acanthomorphata</taxon>
        <taxon>Eupercaria</taxon>
        <taxon>Perciformes</taxon>
        <taxon>Notothenioidei</taxon>
        <taxon>Channichthyidae</taxon>
        <taxon>Chaenocephalus</taxon>
    </lineage>
</organism>
<feature type="non-terminal residue" evidence="1">
    <location>
        <position position="139"/>
    </location>
</feature>
<name>A0ACB9X4D6_CHAAC</name>
<dbReference type="Proteomes" id="UP001057452">
    <property type="component" value="Chromosome 9"/>
</dbReference>
<accession>A0ACB9X4D6</accession>
<evidence type="ECO:0000313" key="2">
    <source>
        <dbReference type="Proteomes" id="UP001057452"/>
    </source>
</evidence>
<gene>
    <name evidence="1" type="ORF">KUCAC02_029304</name>
</gene>
<evidence type="ECO:0000313" key="1">
    <source>
        <dbReference type="EMBL" id="KAI4821370.1"/>
    </source>
</evidence>
<keyword evidence="2" id="KW-1185">Reference proteome</keyword>
<sequence>GCLQVGASPAHSLIQGQLQLQPPPQCAQREGVSLFTVRGADPSPAPETPEGRSPSLPTLPSKKPREGRGSTSPVGYQSLTCLPLLWAPLHLNPPQGPHIALEMSVGSLLWRGALTFPPHPHWQPMCQLVAFSAGVGVWE</sequence>
<proteinExistence type="predicted"/>
<reference evidence="1" key="1">
    <citation type="submission" date="2022-05" db="EMBL/GenBank/DDBJ databases">
        <title>Chromosome-level genome of Chaenocephalus aceratus.</title>
        <authorList>
            <person name="Park H."/>
        </authorList>
    </citation>
    <scope>NUCLEOTIDE SEQUENCE</scope>
    <source>
        <strain evidence="1">KU_202001</strain>
    </source>
</reference>
<dbReference type="EMBL" id="CM043793">
    <property type="protein sequence ID" value="KAI4821370.1"/>
    <property type="molecule type" value="Genomic_DNA"/>
</dbReference>
<protein>
    <submittedName>
        <fullName evidence="1">Uncharacterized protein</fullName>
    </submittedName>
</protein>
<feature type="non-terminal residue" evidence="1">
    <location>
        <position position="1"/>
    </location>
</feature>
<comment type="caution">
    <text evidence="1">The sequence shown here is derived from an EMBL/GenBank/DDBJ whole genome shotgun (WGS) entry which is preliminary data.</text>
</comment>